<evidence type="ECO:0000259" key="1">
    <source>
        <dbReference type="Pfam" id="PF08241"/>
    </source>
</evidence>
<dbReference type="GO" id="GO:0032259">
    <property type="term" value="P:methylation"/>
    <property type="evidence" value="ECO:0007669"/>
    <property type="project" value="UniProtKB-KW"/>
</dbReference>
<comment type="caution">
    <text evidence="2">The sequence shown here is derived from an EMBL/GenBank/DDBJ whole genome shotgun (WGS) entry which is preliminary data.</text>
</comment>
<dbReference type="EMBL" id="JAMGBB010000001">
    <property type="protein sequence ID" value="MCL6741426.1"/>
    <property type="molecule type" value="Genomic_DNA"/>
</dbReference>
<keyword evidence="2" id="KW-0489">Methyltransferase</keyword>
<dbReference type="Pfam" id="PF08241">
    <property type="entry name" value="Methyltransf_11"/>
    <property type="match status" value="1"/>
</dbReference>
<dbReference type="GO" id="GO:0008168">
    <property type="term" value="F:methyltransferase activity"/>
    <property type="evidence" value="ECO:0007669"/>
    <property type="project" value="UniProtKB-KW"/>
</dbReference>
<dbReference type="PANTHER" id="PTHR43591">
    <property type="entry name" value="METHYLTRANSFERASE"/>
    <property type="match status" value="1"/>
</dbReference>
<protein>
    <submittedName>
        <fullName evidence="2">Class I SAM-dependent methyltransferase</fullName>
    </submittedName>
</protein>
<keyword evidence="3" id="KW-1185">Reference proteome</keyword>
<proteinExistence type="predicted"/>
<feature type="domain" description="Methyltransferase type 11" evidence="1">
    <location>
        <begin position="50"/>
        <end position="141"/>
    </location>
</feature>
<evidence type="ECO:0000313" key="3">
    <source>
        <dbReference type="Proteomes" id="UP001165383"/>
    </source>
</evidence>
<dbReference type="Proteomes" id="UP001165383">
    <property type="component" value="Unassembled WGS sequence"/>
</dbReference>
<keyword evidence="2" id="KW-0808">Transferase</keyword>
<dbReference type="InterPro" id="IPR029063">
    <property type="entry name" value="SAM-dependent_MTases_sf"/>
</dbReference>
<dbReference type="Gene3D" id="3.40.50.150">
    <property type="entry name" value="Vaccinia Virus protein VP39"/>
    <property type="match status" value="1"/>
</dbReference>
<name>A0ABT0SBI5_9SPHN</name>
<organism evidence="2 3">
    <name type="scientific">Sphingomonas brevis</name>
    <dbReference type="NCBI Taxonomy" id="2908206"/>
    <lineage>
        <taxon>Bacteria</taxon>
        <taxon>Pseudomonadati</taxon>
        <taxon>Pseudomonadota</taxon>
        <taxon>Alphaproteobacteria</taxon>
        <taxon>Sphingomonadales</taxon>
        <taxon>Sphingomonadaceae</taxon>
        <taxon>Sphingomonas</taxon>
    </lineage>
</organism>
<dbReference type="InterPro" id="IPR013216">
    <property type="entry name" value="Methyltransf_11"/>
</dbReference>
<dbReference type="SUPFAM" id="SSF53335">
    <property type="entry name" value="S-adenosyl-L-methionine-dependent methyltransferases"/>
    <property type="match status" value="1"/>
</dbReference>
<gene>
    <name evidence="2" type="ORF">LZ518_09815</name>
</gene>
<accession>A0ABT0SBI5</accession>
<sequence>MQNIDHATVEGFGREWHSFDQSVLSDDDARSMFGDYFSMFDFTDLSEGFDLGCGSGRWARFVAPRCDKLHCIDPSDAIDVARRNLADCPNVTFHRASADDIPLADGSQDFGYSLGVLHHIPDPEAALRNAVGKVRRGGQFLLYIYYRFDNRPLWFQSLWRGSDIGRRVVSKLPFPARKGVAAVIAATTYWPLARTARIVEKSGRDPSSIPLNWYRNLSFYTMRTDALDRFGTRLEQRFTKPEIRAMMERSGLENIRFSDCAPYWVALGTRRSDF</sequence>
<evidence type="ECO:0000313" key="2">
    <source>
        <dbReference type="EMBL" id="MCL6741426.1"/>
    </source>
</evidence>
<dbReference type="RefSeq" id="WP_249915810.1">
    <property type="nucleotide sequence ID" value="NZ_JAMGBB010000001.1"/>
</dbReference>
<dbReference type="CDD" id="cd02440">
    <property type="entry name" value="AdoMet_MTases"/>
    <property type="match status" value="1"/>
</dbReference>
<reference evidence="2" key="1">
    <citation type="submission" date="2022-05" db="EMBL/GenBank/DDBJ databases">
        <authorList>
            <person name="Jo J.-H."/>
            <person name="Im W.-T."/>
        </authorList>
    </citation>
    <scope>NUCLEOTIDE SEQUENCE</scope>
    <source>
        <strain evidence="2">RB56-2</strain>
    </source>
</reference>